<dbReference type="Proteomes" id="UP000006556">
    <property type="component" value="Chromosome"/>
</dbReference>
<keyword evidence="1" id="KW-0805">Transcription regulation</keyword>
<reference evidence="6" key="1">
    <citation type="journal article" date="2008" name="Genome Res.">
        <title>The genome of Pelotomaculum thermopropionicum reveals niche-associated evolution in anaerobic microbiota.</title>
        <authorList>
            <person name="Kosaka T."/>
            <person name="Kato S."/>
            <person name="Shimoyama T."/>
            <person name="Ishii S."/>
            <person name="Abe T."/>
            <person name="Watanabe K."/>
        </authorList>
    </citation>
    <scope>NUCLEOTIDE SEQUENCE [LARGE SCALE GENOMIC DNA]</scope>
    <source>
        <strain evidence="6">DSM 13744 / JCM 10971 / SI</strain>
    </source>
</reference>
<dbReference type="KEGG" id="pth:PTH_0778"/>
<dbReference type="SMART" id="SM00347">
    <property type="entry name" value="HTH_MARR"/>
    <property type="match status" value="1"/>
</dbReference>
<dbReference type="GO" id="GO:0003700">
    <property type="term" value="F:DNA-binding transcription factor activity"/>
    <property type="evidence" value="ECO:0007669"/>
    <property type="project" value="InterPro"/>
</dbReference>
<evidence type="ECO:0000256" key="1">
    <source>
        <dbReference type="ARBA" id="ARBA00023015"/>
    </source>
</evidence>
<evidence type="ECO:0000313" key="6">
    <source>
        <dbReference type="Proteomes" id="UP000006556"/>
    </source>
</evidence>
<accession>A5D482</accession>
<evidence type="ECO:0000259" key="4">
    <source>
        <dbReference type="PROSITE" id="PS50995"/>
    </source>
</evidence>
<dbReference type="SUPFAM" id="SSF46785">
    <property type="entry name" value="Winged helix' DNA-binding domain"/>
    <property type="match status" value="1"/>
</dbReference>
<dbReference type="GO" id="GO:0003677">
    <property type="term" value="F:DNA binding"/>
    <property type="evidence" value="ECO:0007669"/>
    <property type="project" value="UniProtKB-KW"/>
</dbReference>
<keyword evidence="2" id="KW-0238">DNA-binding</keyword>
<evidence type="ECO:0000256" key="2">
    <source>
        <dbReference type="ARBA" id="ARBA00023125"/>
    </source>
</evidence>
<sequence length="155" mass="17198">MLKGGETMLTQQELLVELLREVNRSLGNHIKDTLAGRKIPAAAVVIMRKIMAEPGITVSELARKTGFAKSNVSGVVEELSRQGWVEKRGDPADHRILRLYLTDSARTLLAAIKADIRKRLGSMLSCISENRAAELVECLQEIHQALKQAGRKERD</sequence>
<keyword evidence="6" id="KW-1185">Reference proteome</keyword>
<dbReference type="Pfam" id="PF12802">
    <property type="entry name" value="MarR_2"/>
    <property type="match status" value="1"/>
</dbReference>
<dbReference type="AlphaFoldDB" id="A5D482"/>
<evidence type="ECO:0000313" key="5">
    <source>
        <dbReference type="EMBL" id="BAF58959.1"/>
    </source>
</evidence>
<dbReference type="InterPro" id="IPR036390">
    <property type="entry name" value="WH_DNA-bd_sf"/>
</dbReference>
<dbReference type="PANTHER" id="PTHR42756">
    <property type="entry name" value="TRANSCRIPTIONAL REGULATOR, MARR"/>
    <property type="match status" value="1"/>
</dbReference>
<dbReference type="InterPro" id="IPR000835">
    <property type="entry name" value="HTH_MarR-typ"/>
</dbReference>
<dbReference type="PANTHER" id="PTHR42756:SF1">
    <property type="entry name" value="TRANSCRIPTIONAL REPRESSOR OF EMRAB OPERON"/>
    <property type="match status" value="1"/>
</dbReference>
<dbReference type="PRINTS" id="PR00598">
    <property type="entry name" value="HTHMARR"/>
</dbReference>
<keyword evidence="3" id="KW-0804">Transcription</keyword>
<dbReference type="PROSITE" id="PS50995">
    <property type="entry name" value="HTH_MARR_2"/>
    <property type="match status" value="1"/>
</dbReference>
<evidence type="ECO:0000256" key="3">
    <source>
        <dbReference type="ARBA" id="ARBA00023163"/>
    </source>
</evidence>
<name>A5D482_PELTS</name>
<dbReference type="EMBL" id="AP009389">
    <property type="protein sequence ID" value="BAF58959.1"/>
    <property type="molecule type" value="Genomic_DNA"/>
</dbReference>
<organism evidence="5 6">
    <name type="scientific">Pelotomaculum thermopropionicum (strain DSM 13744 / JCM 10971 / SI)</name>
    <dbReference type="NCBI Taxonomy" id="370438"/>
    <lineage>
        <taxon>Bacteria</taxon>
        <taxon>Bacillati</taxon>
        <taxon>Bacillota</taxon>
        <taxon>Clostridia</taxon>
        <taxon>Eubacteriales</taxon>
        <taxon>Desulfotomaculaceae</taxon>
        <taxon>Pelotomaculum</taxon>
    </lineage>
</organism>
<dbReference type="Gene3D" id="1.10.10.10">
    <property type="entry name" value="Winged helix-like DNA-binding domain superfamily/Winged helix DNA-binding domain"/>
    <property type="match status" value="1"/>
</dbReference>
<dbReference type="eggNOG" id="COG1846">
    <property type="taxonomic scope" value="Bacteria"/>
</dbReference>
<protein>
    <submittedName>
        <fullName evidence="5">Transcriptional regulator</fullName>
    </submittedName>
</protein>
<dbReference type="STRING" id="370438.PTH_0778"/>
<dbReference type="HOGENOM" id="CLU_083287_15_6_9"/>
<dbReference type="InterPro" id="IPR036388">
    <property type="entry name" value="WH-like_DNA-bd_sf"/>
</dbReference>
<gene>
    <name evidence="5" type="primary">MarR</name>
    <name evidence="5" type="ordered locus">PTH_0778</name>
</gene>
<proteinExistence type="predicted"/>
<feature type="domain" description="HTH marR-type" evidence="4">
    <location>
        <begin position="12"/>
        <end position="144"/>
    </location>
</feature>